<feature type="transmembrane region" description="Helical" evidence="1">
    <location>
        <begin position="984"/>
        <end position="1008"/>
    </location>
</feature>
<dbReference type="OrthoDB" id="9798415at2"/>
<organism evidence="2 3">
    <name type="scientific">Paracoccus sphaerophysae</name>
    <dbReference type="NCBI Taxonomy" id="690417"/>
    <lineage>
        <taxon>Bacteria</taxon>
        <taxon>Pseudomonadati</taxon>
        <taxon>Pseudomonadota</taxon>
        <taxon>Alphaproteobacteria</taxon>
        <taxon>Rhodobacterales</taxon>
        <taxon>Paracoccaceae</taxon>
        <taxon>Paracoccus</taxon>
    </lineage>
</organism>
<dbReference type="PANTHER" id="PTHR32063">
    <property type="match status" value="1"/>
</dbReference>
<gene>
    <name evidence="2" type="ORF">IC63_09745</name>
</gene>
<dbReference type="InterPro" id="IPR027463">
    <property type="entry name" value="AcrB_DN_DC_subdom"/>
</dbReference>
<feature type="transmembrane region" description="Helical" evidence="1">
    <location>
        <begin position="856"/>
        <end position="875"/>
    </location>
</feature>
<name>A0A099FA36_9RHOB</name>
<feature type="transmembrane region" description="Helical" evidence="1">
    <location>
        <begin position="340"/>
        <end position="359"/>
    </location>
</feature>
<comment type="caution">
    <text evidence="2">The sequence shown here is derived from an EMBL/GenBank/DDBJ whole genome shotgun (WGS) entry which is preliminary data.</text>
</comment>
<feature type="transmembrane region" description="Helical" evidence="1">
    <location>
        <begin position="392"/>
        <end position="410"/>
    </location>
</feature>
<dbReference type="SUPFAM" id="SSF82714">
    <property type="entry name" value="Multidrug efflux transporter AcrB TolC docking domain, DN and DC subdomains"/>
    <property type="match status" value="2"/>
</dbReference>
<dbReference type="Gene3D" id="3.30.70.1440">
    <property type="entry name" value="Multidrug efflux transporter AcrB pore domain"/>
    <property type="match status" value="1"/>
</dbReference>
<evidence type="ECO:0000313" key="3">
    <source>
        <dbReference type="Proteomes" id="UP000029917"/>
    </source>
</evidence>
<dbReference type="GO" id="GO:0005886">
    <property type="term" value="C:plasma membrane"/>
    <property type="evidence" value="ECO:0007669"/>
    <property type="project" value="TreeGrafter"/>
</dbReference>
<reference evidence="2 3" key="2">
    <citation type="submission" date="2014-10" db="EMBL/GenBank/DDBJ databases">
        <title>Paracoccus sanguinis sp. nov., isolated from clinical specimens of New York State patients.</title>
        <authorList>
            <person name="Mingle L.A."/>
            <person name="Cole J.A."/>
            <person name="Lapierre P."/>
            <person name="Musser K.A."/>
        </authorList>
    </citation>
    <scope>NUCLEOTIDE SEQUENCE [LARGE SCALE GENOMIC DNA]</scope>
    <source>
        <strain evidence="2 3">HAMBI 3106</strain>
    </source>
</reference>
<keyword evidence="1" id="KW-0812">Transmembrane</keyword>
<dbReference type="SUPFAM" id="SSF82693">
    <property type="entry name" value="Multidrug efflux transporter AcrB pore domain, PN1, PN2, PC1 and PC2 subdomains"/>
    <property type="match status" value="2"/>
</dbReference>
<keyword evidence="1" id="KW-0472">Membrane</keyword>
<feature type="transmembrane region" description="Helical" evidence="1">
    <location>
        <begin position="523"/>
        <end position="542"/>
    </location>
</feature>
<dbReference type="PRINTS" id="PR00702">
    <property type="entry name" value="ACRIFLAVINRP"/>
</dbReference>
<dbReference type="Gene3D" id="3.30.2090.10">
    <property type="entry name" value="Multidrug efflux transporter AcrB TolC docking domain, DN and DC subdomains"/>
    <property type="match status" value="2"/>
</dbReference>
<dbReference type="Gene3D" id="3.30.70.1430">
    <property type="entry name" value="Multidrug efflux transporter AcrB pore domain"/>
    <property type="match status" value="2"/>
</dbReference>
<feature type="transmembrane region" description="Helical" evidence="1">
    <location>
        <begin position="466"/>
        <end position="495"/>
    </location>
</feature>
<protein>
    <submittedName>
        <fullName evidence="2">ACR family transporter</fullName>
    </submittedName>
</protein>
<proteinExistence type="predicted"/>
<feature type="transmembrane region" description="Helical" evidence="1">
    <location>
        <begin position="882"/>
        <end position="902"/>
    </location>
</feature>
<dbReference type="Gene3D" id="3.30.70.1320">
    <property type="entry name" value="Multidrug efflux transporter AcrB pore domain like"/>
    <property type="match status" value="1"/>
</dbReference>
<dbReference type="EMBL" id="JRKS01000027">
    <property type="protein sequence ID" value="KGJ07036.1"/>
    <property type="molecule type" value="Genomic_DNA"/>
</dbReference>
<sequence>MRRRRGFNLSDWALHHRSLVWFLLIVSMVAGLISYRGLGREEDPNFTIKVMVISAAMPGATIAETLDQVTDRIETKLEELDELDFTRSVTMPGQAIVYVELLPTVRGDDVARTWQRVRNMMGDLRPEFPAEFAGFQFNDNFGDVFGNIYAFTSDGFTRREMRDRVEEIRKQVQGLPAAGKTSLLGVREEQIFLEFSNSRLAALGLNQDQVVQTLAAQNAIAQSGVIQAGPEQVLVRVGGQFETAASIAAVNLRIGDRFFNLGDVATVRRGYADPPQALFRYKGQEAIGLEVAMRQGENIQTYGAQLDAMMDDIAADLPIGIEMHKFADQPHVVEEAVGHFVQALAEAVGIVLIVSFLSLGFRAGFVVTLTIPLVLAITFVILDLYGITLQRISLGALIIALGLLVDDAMIAIETMISRVELGESVTEAASYAWTSIAFPMLSGTLVTVAGFIPIGLNNSAAGEFTFSLFVVIAVSLVISWIVAVLFAPLLGVTFLPRQMAHHSQRAGLLRRTFHALLRLAMRFRWLTVIATFAIFVGSVWGMRFVEQQFFPASDRTEVLIDITERHNASIARTDASVAQLDAFLRDQPEAKFWTSYVGQGAPRFVLAMDVPTPGPFMGQIVIQTADLAARDALKARLSAYAAAEMVGTDVYVKNLEIGPPVGKPVQYRVSSPDPDEARDAARGLAAVIATEPRLRDIALDWNEPARVVRVEVDQDRARQLGLSSTQISGALAALYSGKMVTQLRDGIFLIDVVARGNDEDRRSLESIQNLELSTSTGTPIPLASLARLSYATEQPLIMQRDGVPTVTVKAAVATKDQPATLVTALAARVADYAASLPPSVDIVVGGTVESSAESQAPIAAVVPIMLLIMATLVMIQMQSFRLSLIVFAAAPLGLIGVVAALVPFGVPMGFVAILGILALIGILIRNSIILVHEIESLRAQGRSKWDAVFAATDSRARPILLTAAAASLALIPISRQVFWGPMAFAMMGGIIAGTLITLLFVPALYCVVFGVRREPPPAAEHA</sequence>
<feature type="transmembrane region" description="Helical" evidence="1">
    <location>
        <begin position="959"/>
        <end position="978"/>
    </location>
</feature>
<dbReference type="Pfam" id="PF00873">
    <property type="entry name" value="ACR_tran"/>
    <property type="match status" value="1"/>
</dbReference>
<reference evidence="2 3" key="1">
    <citation type="submission" date="2014-09" db="EMBL/GenBank/DDBJ databases">
        <authorList>
            <person name="McGinnis J.M."/>
            <person name="Wolfgang W.J."/>
        </authorList>
    </citation>
    <scope>NUCLEOTIDE SEQUENCE [LARGE SCALE GENOMIC DNA]</scope>
    <source>
        <strain evidence="2 3">HAMBI 3106</strain>
    </source>
</reference>
<dbReference type="InterPro" id="IPR001036">
    <property type="entry name" value="Acrflvin-R"/>
</dbReference>
<dbReference type="Gene3D" id="1.20.1640.10">
    <property type="entry name" value="Multidrug efflux transporter AcrB transmembrane domain"/>
    <property type="match status" value="2"/>
</dbReference>
<dbReference type="GO" id="GO:0042910">
    <property type="term" value="F:xenobiotic transmembrane transporter activity"/>
    <property type="evidence" value="ECO:0007669"/>
    <property type="project" value="TreeGrafter"/>
</dbReference>
<dbReference type="STRING" id="690417.IC63_09745"/>
<keyword evidence="3" id="KW-1185">Reference proteome</keyword>
<feature type="transmembrane region" description="Helical" evidence="1">
    <location>
        <begin position="20"/>
        <end position="38"/>
    </location>
</feature>
<dbReference type="SUPFAM" id="SSF82866">
    <property type="entry name" value="Multidrug efflux transporter AcrB transmembrane domain"/>
    <property type="match status" value="2"/>
</dbReference>
<feature type="transmembrane region" description="Helical" evidence="1">
    <location>
        <begin position="908"/>
        <end position="928"/>
    </location>
</feature>
<feature type="transmembrane region" description="Helical" evidence="1">
    <location>
        <begin position="431"/>
        <end position="454"/>
    </location>
</feature>
<keyword evidence="1" id="KW-1133">Transmembrane helix</keyword>
<feature type="transmembrane region" description="Helical" evidence="1">
    <location>
        <begin position="366"/>
        <end position="386"/>
    </location>
</feature>
<evidence type="ECO:0000256" key="1">
    <source>
        <dbReference type="SAM" id="Phobius"/>
    </source>
</evidence>
<evidence type="ECO:0000313" key="2">
    <source>
        <dbReference type="EMBL" id="KGJ07036.1"/>
    </source>
</evidence>
<dbReference type="Proteomes" id="UP000029917">
    <property type="component" value="Unassembled WGS sequence"/>
</dbReference>
<accession>A0A099FA36</accession>
<dbReference type="PANTHER" id="PTHR32063:SF64">
    <property type="entry name" value="ACRB_ACRD_ACRF FAMILY PROTEIN"/>
    <property type="match status" value="1"/>
</dbReference>
<dbReference type="AlphaFoldDB" id="A0A099FA36"/>